<dbReference type="Gene3D" id="2.60.260.20">
    <property type="entry name" value="Urease metallochaperone UreE, N-terminal domain"/>
    <property type="match status" value="2"/>
</dbReference>
<dbReference type="CDD" id="cd06257">
    <property type="entry name" value="DnaJ"/>
    <property type="match status" value="1"/>
</dbReference>
<keyword evidence="2 6" id="KW-0238">DNA-binding</keyword>
<evidence type="ECO:0000256" key="3">
    <source>
        <dbReference type="ARBA" id="ARBA00023186"/>
    </source>
</evidence>
<dbReference type="InterPro" id="IPR008971">
    <property type="entry name" value="HSP40/DnaJ_pept-bd"/>
</dbReference>
<dbReference type="Pfam" id="PF00226">
    <property type="entry name" value="DnaJ"/>
    <property type="match status" value="1"/>
</dbReference>
<dbReference type="FunFam" id="2.60.260.20:FF:000008">
    <property type="entry name" value="Curved DNA-binding protein"/>
    <property type="match status" value="1"/>
</dbReference>
<dbReference type="CDD" id="cd10747">
    <property type="entry name" value="DnaJ_C"/>
    <property type="match status" value="1"/>
</dbReference>
<name>A0A1I3Q1A8_9BURK</name>
<dbReference type="GO" id="GO:0003677">
    <property type="term" value="F:DNA binding"/>
    <property type="evidence" value="ECO:0007669"/>
    <property type="project" value="UniProtKB-KW"/>
</dbReference>
<accession>A0A1I3Q1A8</accession>
<dbReference type="PANTHER" id="PTHR43096">
    <property type="entry name" value="DNAJ HOMOLOG 1, MITOCHONDRIAL-RELATED"/>
    <property type="match status" value="1"/>
</dbReference>
<keyword evidence="7" id="KW-1185">Reference proteome</keyword>
<dbReference type="PROSITE" id="PS50076">
    <property type="entry name" value="DNAJ_2"/>
    <property type="match status" value="1"/>
</dbReference>
<dbReference type="GO" id="GO:0051082">
    <property type="term" value="F:unfolded protein binding"/>
    <property type="evidence" value="ECO:0007669"/>
    <property type="project" value="InterPro"/>
</dbReference>
<dbReference type="InterPro" id="IPR001623">
    <property type="entry name" value="DnaJ_domain"/>
</dbReference>
<evidence type="ECO:0000256" key="1">
    <source>
        <dbReference type="ARBA" id="ARBA00022490"/>
    </source>
</evidence>
<sequence>MASNSVVAVMDEPFEAIAFPVFEMKYKDYYETLGLPRTATQDEIKRAYRKLARKYHPDLSKLSDTEAHFKEVGEAYNVLKDTEKRAAYDRMGDRWSDNQEFEPPPEWDEGFEFSGRGREANDPTEFSEFFESLFGGGREGSRAAGFARGGTATPDRNGHAGATPYSIPGRDHHAKTIIDLGDAYHGAQRTISLAIPAVDADGRVTLQSRTLNITIPKGVRSGQHLRLIGQGGAGFGQGPAGDLYLEIRFRDHARFHVDGRDVSIDVPVAPWEAALGACITIPTPDGPVEVMVPAGSAGGRRLRLKGKGIPGVTPGNLYANLNIVLPPADSDRARAGYEAMRHAFSFDPRAHFADDES</sequence>
<protein>
    <submittedName>
        <fullName evidence="6">Curved DNA-binding protein</fullName>
    </submittedName>
</protein>
<dbReference type="PANTHER" id="PTHR43096:SF52">
    <property type="entry name" value="DNAJ HOMOLOG 1, MITOCHONDRIAL-RELATED"/>
    <property type="match status" value="1"/>
</dbReference>
<gene>
    <name evidence="6" type="ORF">SAMN05192543_106165</name>
</gene>
<organism evidence="6 7">
    <name type="scientific">Paraburkholderia megapolitana</name>
    <dbReference type="NCBI Taxonomy" id="420953"/>
    <lineage>
        <taxon>Bacteria</taxon>
        <taxon>Pseudomonadati</taxon>
        <taxon>Pseudomonadota</taxon>
        <taxon>Betaproteobacteria</taxon>
        <taxon>Burkholderiales</taxon>
        <taxon>Burkholderiaceae</taxon>
        <taxon>Paraburkholderia</taxon>
    </lineage>
</organism>
<evidence type="ECO:0000256" key="4">
    <source>
        <dbReference type="SAM" id="MobiDB-lite"/>
    </source>
</evidence>
<feature type="region of interest" description="Disordered" evidence="4">
    <location>
        <begin position="141"/>
        <end position="168"/>
    </location>
</feature>
<dbReference type="GO" id="GO:0042026">
    <property type="term" value="P:protein refolding"/>
    <property type="evidence" value="ECO:0007669"/>
    <property type="project" value="TreeGrafter"/>
</dbReference>
<evidence type="ECO:0000256" key="2">
    <source>
        <dbReference type="ARBA" id="ARBA00023125"/>
    </source>
</evidence>
<dbReference type="InterPro" id="IPR036869">
    <property type="entry name" value="J_dom_sf"/>
</dbReference>
<dbReference type="AlphaFoldDB" id="A0A1I3Q1A8"/>
<dbReference type="Proteomes" id="UP000199548">
    <property type="component" value="Unassembled WGS sequence"/>
</dbReference>
<dbReference type="PRINTS" id="PR00625">
    <property type="entry name" value="JDOMAIN"/>
</dbReference>
<feature type="domain" description="J" evidence="5">
    <location>
        <begin position="28"/>
        <end position="92"/>
    </location>
</feature>
<dbReference type="STRING" id="420953.SAMN05192543_106165"/>
<proteinExistence type="predicted"/>
<dbReference type="EMBL" id="FOQU01000006">
    <property type="protein sequence ID" value="SFJ27475.1"/>
    <property type="molecule type" value="Genomic_DNA"/>
</dbReference>
<reference evidence="6 7" key="1">
    <citation type="submission" date="2016-10" db="EMBL/GenBank/DDBJ databases">
        <authorList>
            <person name="de Groot N.N."/>
        </authorList>
    </citation>
    <scope>NUCLEOTIDE SEQUENCE [LARGE SCALE GENOMIC DNA]</scope>
    <source>
        <strain evidence="6 7">LMG 23650</strain>
    </source>
</reference>
<keyword evidence="3" id="KW-0143">Chaperone</keyword>
<keyword evidence="1" id="KW-0963">Cytoplasm</keyword>
<evidence type="ECO:0000259" key="5">
    <source>
        <dbReference type="PROSITE" id="PS50076"/>
    </source>
</evidence>
<dbReference type="PROSITE" id="PS00636">
    <property type="entry name" value="DNAJ_1"/>
    <property type="match status" value="1"/>
</dbReference>
<evidence type="ECO:0000313" key="7">
    <source>
        <dbReference type="Proteomes" id="UP000199548"/>
    </source>
</evidence>
<dbReference type="GO" id="GO:0005737">
    <property type="term" value="C:cytoplasm"/>
    <property type="evidence" value="ECO:0007669"/>
    <property type="project" value="TreeGrafter"/>
</dbReference>
<dbReference type="InterPro" id="IPR002939">
    <property type="entry name" value="DnaJ_C"/>
</dbReference>
<dbReference type="SMART" id="SM00271">
    <property type="entry name" value="DnaJ"/>
    <property type="match status" value="1"/>
</dbReference>
<dbReference type="Gene3D" id="1.10.287.110">
    <property type="entry name" value="DnaJ domain"/>
    <property type="match status" value="1"/>
</dbReference>
<dbReference type="Pfam" id="PF01556">
    <property type="entry name" value="DnaJ_C"/>
    <property type="match status" value="1"/>
</dbReference>
<dbReference type="SUPFAM" id="SSF46565">
    <property type="entry name" value="Chaperone J-domain"/>
    <property type="match status" value="1"/>
</dbReference>
<dbReference type="SUPFAM" id="SSF49493">
    <property type="entry name" value="HSP40/DnaJ peptide-binding domain"/>
    <property type="match status" value="2"/>
</dbReference>
<dbReference type="InterPro" id="IPR018253">
    <property type="entry name" value="DnaJ_domain_CS"/>
</dbReference>
<evidence type="ECO:0000313" key="6">
    <source>
        <dbReference type="EMBL" id="SFJ27475.1"/>
    </source>
</evidence>